<dbReference type="Pfam" id="PF14538">
    <property type="entry name" value="Raptor_N"/>
    <property type="match status" value="1"/>
</dbReference>
<evidence type="ECO:0000256" key="1">
    <source>
        <dbReference type="ARBA" id="ARBA00022574"/>
    </source>
</evidence>
<keyword evidence="6" id="KW-1185">Reference proteome</keyword>
<feature type="region of interest" description="Disordered" evidence="3">
    <location>
        <begin position="23"/>
        <end position="49"/>
    </location>
</feature>
<feature type="compositionally biased region" description="Polar residues" evidence="3">
    <location>
        <begin position="1244"/>
        <end position="1260"/>
    </location>
</feature>
<evidence type="ECO:0000313" key="6">
    <source>
        <dbReference type="Proteomes" id="UP001470230"/>
    </source>
</evidence>
<dbReference type="SMART" id="SM00320">
    <property type="entry name" value="WD40"/>
    <property type="match status" value="5"/>
</dbReference>
<organism evidence="5 6">
    <name type="scientific">Tritrichomonas musculus</name>
    <dbReference type="NCBI Taxonomy" id="1915356"/>
    <lineage>
        <taxon>Eukaryota</taxon>
        <taxon>Metamonada</taxon>
        <taxon>Parabasalia</taxon>
        <taxon>Tritrichomonadida</taxon>
        <taxon>Tritrichomonadidae</taxon>
        <taxon>Tritrichomonas</taxon>
    </lineage>
</organism>
<feature type="domain" description="Raptor N-terminal CASPase-like" evidence="4">
    <location>
        <begin position="106"/>
        <end position="290"/>
    </location>
</feature>
<dbReference type="SUPFAM" id="SSF50978">
    <property type="entry name" value="WD40 repeat-like"/>
    <property type="match status" value="1"/>
</dbReference>
<keyword evidence="2" id="KW-0677">Repeat</keyword>
<feature type="compositionally biased region" description="Low complexity" evidence="3">
    <location>
        <begin position="593"/>
        <end position="602"/>
    </location>
</feature>
<feature type="compositionally biased region" description="Low complexity" evidence="3">
    <location>
        <begin position="1184"/>
        <end position="1197"/>
    </location>
</feature>
<keyword evidence="1" id="KW-0853">WD repeat</keyword>
<dbReference type="InterPro" id="IPR015943">
    <property type="entry name" value="WD40/YVTN_repeat-like_dom_sf"/>
</dbReference>
<feature type="region of interest" description="Disordered" evidence="3">
    <location>
        <begin position="1421"/>
        <end position="1460"/>
    </location>
</feature>
<evidence type="ECO:0000256" key="2">
    <source>
        <dbReference type="ARBA" id="ARBA00022737"/>
    </source>
</evidence>
<feature type="compositionally biased region" description="Polar residues" evidence="3">
    <location>
        <begin position="1434"/>
        <end position="1445"/>
    </location>
</feature>
<accession>A0ABR2KR76</accession>
<feature type="region of interest" description="Disordered" evidence="3">
    <location>
        <begin position="154"/>
        <end position="175"/>
    </location>
</feature>
<dbReference type="InterPro" id="IPR029347">
    <property type="entry name" value="Raptor_N"/>
</dbReference>
<evidence type="ECO:0000256" key="3">
    <source>
        <dbReference type="SAM" id="MobiDB-lite"/>
    </source>
</evidence>
<feature type="compositionally biased region" description="Low complexity" evidence="3">
    <location>
        <begin position="1098"/>
        <end position="1110"/>
    </location>
</feature>
<proteinExistence type="predicted"/>
<sequence length="1732" mass="192448">MRSLRRTNAIDFTELSDDDSYYSAGETSDDMINDNLSNSKAKDKNSSETDSFSSFISIQQHLSTIDSKVSDRSQISSISSFDDEDFYLEKLNKPFVPPSSASSQVKQETIGCAIINVAHAAHYKDIVSEYNNTNKRFIAWNAIPYTTKTLPQFNTSKNEKDSSKLPDPVATASSDSTVNVSDFPLVVHSFYKDAYNSYRTQIRFVHFASPSADKLDTIRNARKEIPNARILFHYVGFGYPDPVDGCIYTCEGKSSSMVKYRIDKLMDYIKPPSIFIFDCNKAGSLFSSLLKTAKQHLNESTIHNNPNTAPKTPNNDAQATNQVSWKDWYCLCATMNEDLLPQNSKLPRDFLTSCLLSPIQTSILCHIIQYYSTTEEFGTEPFEYVKKNFNKFNNGKINELVDILHSIADSIASELVKPSTFSHIFRGDSFVCSLFYHFMLSQFLLRPYSIHPVSFPVIPDAVGNHPLWLEWTSIIDTLITSTLSPLPSFTTNLFWRVSTIFNSITNQNYSKSSVALTQDTNSMTQVILTLMCHAIFLNATGGKNKNGEMTKDSNRNLSLMQNSSSNTSSSAYSSFEQSTYNLISSNKLKSKSKTSNSSSTSLKCDDDSLSSYDSVTDEQISYNAIKRLAEFASKSVQNRESLKKSVIFGHLFKKLLKYFNDSSTIDLNIVSNSTYPRVIKKDEFHSLCFLIVSLLQTDMSLFFEVKTDSDFSKLPSLLFDKNFSQVTLSYIAAILASAVYYVSSVKILCSSRDFLLKLKESIPTFSPDLLAWSLILLKKTFDNSSIDEENFSRDSIHMQVAACIFHNDCQCRAATISSLSCFMQQKGKKNSNNNSSNNSSASSINIKFNSLSKNSSSSPSNITHNLENFGNLSPPQFNCGTLDFEDENQINKTLFFIPFPSFADASYLVRFQYLLFIIRFLTSSRNLYELILGNSTQQANKNDSLAITDLHMKIHEMMDIDTLSFKNIIAEWMCLVKSTANAQALAAAKASEINSSNSLPNHPLLNSSSNSNLNNTFGSSNDSLLSDGNGSLNFDFGITNFENYAKIVDSVCKRDDVKIRMYALSLFMLDYFSHDPHPAIRSTAIKARHYYGIDINKNANTNINTNYNDNVKSTEPTKSPKGDQQSQQQQNATAKTKGNFFLHFNKNMFQAKQQQQQQDASTTSNNNNNALNVNQSSPSNQIDQTFGTTSASSSFQSSVPNQMMDIYSASSSINSACFNSNSDPPNSNSSSSSAKSPTTNATTIGPSSSYVQDNTGQLHNPNLGPKEEDASEYSCDSSLSTTFFESDSQALFNISLKRLTKNGQWFLPQSDDIEKSRFTSKIRRKSMRSSNLGNVEVPGISIQLRAQSKYLCGLSANSSPTFIAHDNESMNLAVATKDRNVYLFDENLSIINKIKTSESDISDLKFITNIYTNTNNNANNRTKFDSTKYDNQKAQKAPNQLSDIKSSASTGSSSSSSASSSNKYLCAFATCDGCMKLWDSRNSEPCFLWRCSSTFNDEKTPLLFTSNDFEQEGSTNYQSHIITGRGSDEICVWDLTTQRLVCEYISNSLVKEYNKQVSAMSIHPSDPNVIVVGYSNGLITSLDTRAPASTLNSSITSYSSTVSNVSLSFSLPGEKIISLTKNTNGGDILYAATTKGNAVVWNTTSGMITTSYLSRKYGISSFNVHQMLPLIAYSNKTQPPSIVSTQGKVFMEMNSPLVPANSLVTFHPIFPFVTFAAPTGELTSYNIVVSHC</sequence>
<reference evidence="5 6" key="1">
    <citation type="submission" date="2024-04" db="EMBL/GenBank/DDBJ databases">
        <title>Tritrichomonas musculus Genome.</title>
        <authorList>
            <person name="Alves-Ferreira E."/>
            <person name="Grigg M."/>
            <person name="Lorenzi H."/>
            <person name="Galac M."/>
        </authorList>
    </citation>
    <scope>NUCLEOTIDE SEQUENCE [LARGE SCALE GENOMIC DNA]</scope>
    <source>
        <strain evidence="5 6">EAF2021</strain>
    </source>
</reference>
<feature type="region of interest" description="Disordered" evidence="3">
    <location>
        <begin position="1218"/>
        <end position="1273"/>
    </location>
</feature>
<comment type="caution">
    <text evidence="5">The sequence shown here is derived from an EMBL/GenBank/DDBJ whole genome shotgun (WGS) entry which is preliminary data.</text>
</comment>
<feature type="compositionally biased region" description="Low complexity" evidence="3">
    <location>
        <begin position="1150"/>
        <end position="1177"/>
    </location>
</feature>
<protein>
    <recommendedName>
        <fullName evidence="4">Raptor N-terminal CASPase-like domain-containing protein</fullName>
    </recommendedName>
</protein>
<dbReference type="InterPro" id="IPR036322">
    <property type="entry name" value="WD40_repeat_dom_sf"/>
</dbReference>
<evidence type="ECO:0000313" key="5">
    <source>
        <dbReference type="EMBL" id="KAK8893546.1"/>
    </source>
</evidence>
<evidence type="ECO:0000259" key="4">
    <source>
        <dbReference type="SMART" id="SM01302"/>
    </source>
</evidence>
<dbReference type="PRINTS" id="PR01547">
    <property type="entry name" value="YEAST176DUF"/>
</dbReference>
<gene>
    <name evidence="5" type="ORF">M9Y10_021968</name>
</gene>
<dbReference type="EMBL" id="JAPFFF010000003">
    <property type="protein sequence ID" value="KAK8893546.1"/>
    <property type="molecule type" value="Genomic_DNA"/>
</dbReference>
<dbReference type="InterPro" id="IPR001680">
    <property type="entry name" value="WD40_rpt"/>
</dbReference>
<dbReference type="SMART" id="SM01302">
    <property type="entry name" value="Raptor_N"/>
    <property type="match status" value="1"/>
</dbReference>
<name>A0ABR2KR76_9EUKA</name>
<dbReference type="Proteomes" id="UP001470230">
    <property type="component" value="Unassembled WGS sequence"/>
</dbReference>
<feature type="compositionally biased region" description="Low complexity" evidence="3">
    <location>
        <begin position="1446"/>
        <end position="1460"/>
    </location>
</feature>
<dbReference type="Gene3D" id="2.130.10.10">
    <property type="entry name" value="YVTN repeat-like/Quinoprotein amine dehydrogenase"/>
    <property type="match status" value="1"/>
</dbReference>
<feature type="region of interest" description="Disordered" evidence="3">
    <location>
        <begin position="1150"/>
        <end position="1197"/>
    </location>
</feature>
<feature type="compositionally biased region" description="Basic and acidic residues" evidence="3">
    <location>
        <begin position="1422"/>
        <end position="1433"/>
    </location>
</feature>
<feature type="region of interest" description="Disordered" evidence="3">
    <location>
        <begin position="589"/>
        <end position="609"/>
    </location>
</feature>
<feature type="region of interest" description="Disordered" evidence="3">
    <location>
        <begin position="1098"/>
        <end position="1134"/>
    </location>
</feature>
<feature type="compositionally biased region" description="Low complexity" evidence="3">
    <location>
        <begin position="1219"/>
        <end position="1243"/>
    </location>
</feature>
<dbReference type="PANTHER" id="PTHR12848:SF16">
    <property type="entry name" value="REGULATORY-ASSOCIATED PROTEIN OF MTOR"/>
    <property type="match status" value="1"/>
</dbReference>
<dbReference type="InterPro" id="IPR004083">
    <property type="entry name" value="Raptor"/>
</dbReference>
<dbReference type="PANTHER" id="PTHR12848">
    <property type="entry name" value="REGULATORY-ASSOCIATED PROTEIN OF MTOR"/>
    <property type="match status" value="1"/>
</dbReference>